<reference evidence="1 2" key="1">
    <citation type="journal article" date="2024" name="Commun. Biol.">
        <title>Comparative genomic analysis of thermophilic fungi reveals convergent evolutionary adaptations and gene losses.</title>
        <authorList>
            <person name="Steindorff A.S."/>
            <person name="Aguilar-Pontes M.V."/>
            <person name="Robinson A.J."/>
            <person name="Andreopoulos B."/>
            <person name="LaButti K."/>
            <person name="Kuo A."/>
            <person name="Mondo S."/>
            <person name="Riley R."/>
            <person name="Otillar R."/>
            <person name="Haridas S."/>
            <person name="Lipzen A."/>
            <person name="Grimwood J."/>
            <person name="Schmutz J."/>
            <person name="Clum A."/>
            <person name="Reid I.D."/>
            <person name="Moisan M.C."/>
            <person name="Butler G."/>
            <person name="Nguyen T.T.M."/>
            <person name="Dewar K."/>
            <person name="Conant G."/>
            <person name="Drula E."/>
            <person name="Henrissat B."/>
            <person name="Hansel C."/>
            <person name="Singer S."/>
            <person name="Hutchinson M.I."/>
            <person name="de Vries R.P."/>
            <person name="Natvig D.O."/>
            <person name="Powell A.J."/>
            <person name="Tsang A."/>
            <person name="Grigoriev I.V."/>
        </authorList>
    </citation>
    <scope>NUCLEOTIDE SEQUENCE [LARGE SCALE GENOMIC DNA]</scope>
    <source>
        <strain evidence="1 2">ATCC 24622</strain>
    </source>
</reference>
<organism evidence="1 2">
    <name type="scientific">Phialemonium thermophilum</name>
    <dbReference type="NCBI Taxonomy" id="223376"/>
    <lineage>
        <taxon>Eukaryota</taxon>
        <taxon>Fungi</taxon>
        <taxon>Dikarya</taxon>
        <taxon>Ascomycota</taxon>
        <taxon>Pezizomycotina</taxon>
        <taxon>Sordariomycetes</taxon>
        <taxon>Sordariomycetidae</taxon>
        <taxon>Cephalothecales</taxon>
        <taxon>Cephalothecaceae</taxon>
        <taxon>Phialemonium</taxon>
    </lineage>
</organism>
<comment type="caution">
    <text evidence="1">The sequence shown here is derived from an EMBL/GenBank/DDBJ whole genome shotgun (WGS) entry which is preliminary data.</text>
</comment>
<evidence type="ECO:0000313" key="1">
    <source>
        <dbReference type="EMBL" id="KAL1880487.1"/>
    </source>
</evidence>
<sequence>MASTPRICPKNQSLQICCWRCTPNSPGDCPSILQKAKSKSAGTYEYARLTTGDPPEGQSGDQLWFVAVNSIPMAEKTIWTNRMRISTH</sequence>
<gene>
    <name evidence="1" type="ORF">VTK73DRAFT_5874</name>
</gene>
<evidence type="ECO:0000313" key="2">
    <source>
        <dbReference type="Proteomes" id="UP001586593"/>
    </source>
</evidence>
<dbReference type="Proteomes" id="UP001586593">
    <property type="component" value="Unassembled WGS sequence"/>
</dbReference>
<proteinExistence type="predicted"/>
<name>A0ABR3XWW5_9PEZI</name>
<protein>
    <submittedName>
        <fullName evidence="1">Uncharacterized protein</fullName>
    </submittedName>
</protein>
<dbReference type="EMBL" id="JAZHXJ010000033">
    <property type="protein sequence ID" value="KAL1880487.1"/>
    <property type="molecule type" value="Genomic_DNA"/>
</dbReference>
<keyword evidence="2" id="KW-1185">Reference proteome</keyword>
<accession>A0ABR3XWW5</accession>